<gene>
    <name evidence="2" type="ORF">GNH96_09510</name>
</gene>
<dbReference type="Pfam" id="PF08707">
    <property type="entry name" value="PriCT_2"/>
    <property type="match status" value="1"/>
</dbReference>
<dbReference type="KEGG" id="metu:GNH96_09510"/>
<evidence type="ECO:0000313" key="3">
    <source>
        <dbReference type="Proteomes" id="UP000503004"/>
    </source>
</evidence>
<reference evidence="3" key="1">
    <citation type="submission" date="2019-12" db="EMBL/GenBank/DDBJ databases">
        <authorList>
            <person name="Awala S.I."/>
            <person name="Rhee S.K."/>
        </authorList>
    </citation>
    <scope>NUCLEOTIDE SEQUENCE [LARGE SCALE GENOMIC DNA]</scope>
    <source>
        <strain evidence="3">IM1</strain>
    </source>
</reference>
<evidence type="ECO:0000313" key="2">
    <source>
        <dbReference type="EMBL" id="QJD30183.1"/>
    </source>
</evidence>
<dbReference type="AlphaFoldDB" id="A0A858Q8N5"/>
<name>A0A858Q8N5_9GAMM</name>
<dbReference type="GO" id="GO:0016817">
    <property type="term" value="F:hydrolase activity, acting on acid anhydrides"/>
    <property type="evidence" value="ECO:0007669"/>
    <property type="project" value="InterPro"/>
</dbReference>
<dbReference type="RefSeq" id="WP_188114773.1">
    <property type="nucleotide sequence ID" value="NZ_CP046565.1"/>
</dbReference>
<keyword evidence="3" id="KW-1185">Reference proteome</keyword>
<dbReference type="Proteomes" id="UP000503004">
    <property type="component" value="Chromosome"/>
</dbReference>
<sequence>MSEAADIERIRSALAFIDAADRESWVRAGMAVKAGLGDAGFEIWDEWSRRADNYNAKAAAEVWKSIRSAGGVTLGSLFHQAKANGWRDEGGYQKPSPEELAAWRRRAKERAAAEAAEIEHERAETARKAAAVLKAAGAARADHPYLIKKQVAPVATLREIEAGEAAKIIGYVPKAGGEALAGRLLVVPVRRTGGELVTLELIDQPGRKAALAGRGSKSGGFWATARLPDGDGEGLTLLVGEGVATMLSASAAAGALGVASLAGGNLKPVATALRAKYPAAHLVVLADLVKVTGEPDPHSVEAARAVGGRLAVPHFGADREQNHKDFNDLAVVRGPAAVAECIAAAVPVAVAQGGGAGPGAPGDELGEDEPGMQDAPAGSIALVAHRLPEIINEMNEALLRSGAEIFERGGGVVHTFRTEKLRQLQGGAHLPEGSLVIEAVSPELLRLVATRDAVFVKYDARIGGWKRTDCPIQVARTFIEANGLRRLRPLRGVASCPLLRPDGSIVCEPGYDLQTGLYLSWDLGEIKPDRAGGLFAALKARELLEEMLSEFPFVGEVDRAVALAGILTAVMRPLLPSAPMIGVDASTPGTGKTTLVDVFGLVALGQPVPAITLAGANEEECEKRLGALLLSGVGALNLDNLSRPLQSDLLCQILTAASIRLRILGVSRAPSVSTSVFVAATGNNLCLVGDLSRRALVCRLDAGCERPDQRVFARNIGDYILERRKALVEAALTIVGNYQAAGRPDVGTAPFGSFDTWSETIRNALIWAGAADPCESRARIEELDPVRGELADVLPLWFARWRGEAVQVRDVIESAGLSQNDELRDVLLAIAANRRDPRQIDSRRLGHWLRRYRGRVVGGLRLDSDGASGTRARWRVIKI</sequence>
<organism evidence="2 3">
    <name type="scientific">Methylococcus geothermalis</name>
    <dbReference type="NCBI Taxonomy" id="2681310"/>
    <lineage>
        <taxon>Bacteria</taxon>
        <taxon>Pseudomonadati</taxon>
        <taxon>Pseudomonadota</taxon>
        <taxon>Gammaproteobacteria</taxon>
        <taxon>Methylococcales</taxon>
        <taxon>Methylococcaceae</taxon>
        <taxon>Methylococcus</taxon>
    </lineage>
</organism>
<evidence type="ECO:0000259" key="1">
    <source>
        <dbReference type="Pfam" id="PF08707"/>
    </source>
</evidence>
<protein>
    <recommendedName>
        <fullName evidence="1">Primase C-terminal 2 domain-containing protein</fullName>
    </recommendedName>
</protein>
<dbReference type="InterPro" id="IPR014819">
    <property type="entry name" value="PriCT_2"/>
</dbReference>
<proteinExistence type="predicted"/>
<dbReference type="EMBL" id="CP046565">
    <property type="protein sequence ID" value="QJD30183.1"/>
    <property type="molecule type" value="Genomic_DNA"/>
</dbReference>
<accession>A0A858Q8N5</accession>
<feature type="domain" description="Primase C-terminal 2" evidence="1">
    <location>
        <begin position="10"/>
        <end position="81"/>
    </location>
</feature>